<dbReference type="NCBIfam" id="TIGR03696">
    <property type="entry name" value="Rhs_assc_core"/>
    <property type="match status" value="1"/>
</dbReference>
<dbReference type="STRING" id="411473.RUMCAL_00200"/>
<name>U2KYP1_9FIRM</name>
<keyword evidence="1" id="KW-0677">Repeat</keyword>
<evidence type="ECO:0000256" key="1">
    <source>
        <dbReference type="ARBA" id="ARBA00022737"/>
    </source>
</evidence>
<dbReference type="AlphaFoldDB" id="U2KYP1"/>
<evidence type="ECO:0000259" key="2">
    <source>
        <dbReference type="Pfam" id="PF25023"/>
    </source>
</evidence>
<reference evidence="3 4" key="1">
    <citation type="submission" date="2013-07" db="EMBL/GenBank/DDBJ databases">
        <authorList>
            <person name="Weinstock G."/>
            <person name="Sodergren E."/>
            <person name="Wylie T."/>
            <person name="Fulton L."/>
            <person name="Fulton R."/>
            <person name="Fronick C."/>
            <person name="O'Laughlin M."/>
            <person name="Godfrey J."/>
            <person name="Miner T."/>
            <person name="Herter B."/>
            <person name="Appelbaum E."/>
            <person name="Cordes M."/>
            <person name="Lek S."/>
            <person name="Wollam A."/>
            <person name="Pepin K.H."/>
            <person name="Palsikar V.B."/>
            <person name="Mitreva M."/>
            <person name="Wilson R.K."/>
        </authorList>
    </citation>
    <scope>NUCLEOTIDE SEQUENCE [LARGE SCALE GENOMIC DNA]</scope>
    <source>
        <strain evidence="3 4">ATCC 27760</strain>
    </source>
</reference>
<organism evidence="3 4">
    <name type="scientific">Ruminococcus callidus ATCC 27760</name>
    <dbReference type="NCBI Taxonomy" id="411473"/>
    <lineage>
        <taxon>Bacteria</taxon>
        <taxon>Bacillati</taxon>
        <taxon>Bacillota</taxon>
        <taxon>Clostridia</taxon>
        <taxon>Eubacteriales</taxon>
        <taxon>Oscillospiraceae</taxon>
        <taxon>Ruminococcus</taxon>
    </lineage>
</organism>
<comment type="caution">
    <text evidence="3">The sequence shown here is derived from an EMBL/GenBank/DDBJ whole genome shotgun (WGS) entry which is preliminary data.</text>
</comment>
<gene>
    <name evidence="3" type="ORF">RUMCAL_00200</name>
</gene>
<accession>U2KYP1</accession>
<dbReference type="InterPro" id="IPR050708">
    <property type="entry name" value="T6SS_VgrG/RHS"/>
</dbReference>
<dbReference type="InterPro" id="IPR022385">
    <property type="entry name" value="Rhs_assc_core"/>
</dbReference>
<dbReference type="PATRIC" id="fig|411473.3.peg.175"/>
<dbReference type="OrthoDB" id="1813751at2"/>
<proteinExistence type="predicted"/>
<keyword evidence="4" id="KW-1185">Reference proteome</keyword>
<dbReference type="NCBIfam" id="TIGR01643">
    <property type="entry name" value="YD_repeat_2x"/>
    <property type="match status" value="1"/>
</dbReference>
<dbReference type="PANTHER" id="PTHR32305:SF15">
    <property type="entry name" value="PROTEIN RHSA-RELATED"/>
    <property type="match status" value="1"/>
</dbReference>
<feature type="domain" description="Teneurin-like YD-shell" evidence="2">
    <location>
        <begin position="150"/>
        <end position="246"/>
    </location>
</feature>
<dbReference type="InterPro" id="IPR056823">
    <property type="entry name" value="TEN-like_YD-shell"/>
</dbReference>
<dbReference type="InterPro" id="IPR006530">
    <property type="entry name" value="YD"/>
</dbReference>
<dbReference type="PANTHER" id="PTHR32305">
    <property type="match status" value="1"/>
</dbReference>
<dbReference type="EMBL" id="AWVF01000026">
    <property type="protein sequence ID" value="ERJ97417.1"/>
    <property type="molecule type" value="Genomic_DNA"/>
</dbReference>
<evidence type="ECO:0000313" key="4">
    <source>
        <dbReference type="Proteomes" id="UP000016662"/>
    </source>
</evidence>
<dbReference type="Pfam" id="PF25023">
    <property type="entry name" value="TEN_YD-shell"/>
    <property type="match status" value="1"/>
</dbReference>
<dbReference type="HOGENOM" id="CLU_598377_0_0_9"/>
<sequence length="457" mass="51723">MLRKETKIFENDFDAATANDLASSSLDLANVFYEDTGVENNEYAYDANGNQITKTAESKTEINTYDGLNQLIGFTDGETTASYKYNADGLRTSKTVDGKTINHIWDGNKQIVVDMDDSDWYSAEVYVRGTNLLAKFSKQSGNVKTDYQYYTQNAHGDVVNLTDSTGAITKSYKYDAFGVEQNVDDADDNAFRYCGEYFDAETGTIYLRARYYDPSMGRFISRDSYAGKIKEPLSLNLYTYCENNPILYMDSSGHNPAIPYFGYLLLGAISICALTISAQVVSNPQTRQSLTDASNSIKSNLFNSLNTIKSATQIPEMDGKTSNTKSKFSTAYDSTANPYLSKWSDSFEKAKENVKEKDITITSNKKKYDPVIFPENPDDFNPVGMQKYPYPTPNGMIYKWGYCKQTAIFEWDEDYKNGSHYHCMMPEWNNKHDESEESHFKAGMVMPEPWASMYRGY</sequence>
<dbReference type="Gene3D" id="2.180.10.10">
    <property type="entry name" value="RHS repeat-associated core"/>
    <property type="match status" value="1"/>
</dbReference>
<evidence type="ECO:0000313" key="3">
    <source>
        <dbReference type="EMBL" id="ERJ97417.1"/>
    </source>
</evidence>
<dbReference type="RefSeq" id="WP_021681536.1">
    <property type="nucleotide sequence ID" value="NZ_KI260355.1"/>
</dbReference>
<dbReference type="eggNOG" id="COG3209">
    <property type="taxonomic scope" value="Bacteria"/>
</dbReference>
<dbReference type="Proteomes" id="UP000016662">
    <property type="component" value="Unassembled WGS sequence"/>
</dbReference>
<protein>
    <submittedName>
        <fullName evidence="3">RHS repeat-associated core domain protein</fullName>
    </submittedName>
</protein>